<protein>
    <submittedName>
        <fullName evidence="1">Uncharacterized protein</fullName>
    </submittedName>
</protein>
<organism evidence="1 2">
    <name type="scientific">Vitis vinifera</name>
    <name type="common">Grape</name>
    <dbReference type="NCBI Taxonomy" id="29760"/>
    <lineage>
        <taxon>Eukaryota</taxon>
        <taxon>Viridiplantae</taxon>
        <taxon>Streptophyta</taxon>
        <taxon>Embryophyta</taxon>
        <taxon>Tracheophyta</taxon>
        <taxon>Spermatophyta</taxon>
        <taxon>Magnoliopsida</taxon>
        <taxon>eudicotyledons</taxon>
        <taxon>Gunneridae</taxon>
        <taxon>Pentapetalae</taxon>
        <taxon>rosids</taxon>
        <taxon>Vitales</taxon>
        <taxon>Vitaceae</taxon>
        <taxon>Viteae</taxon>
        <taxon>Vitis</taxon>
    </lineage>
</organism>
<dbReference type="EMBL" id="QGNW01000865">
    <property type="protein sequence ID" value="RVW60276.1"/>
    <property type="molecule type" value="Genomic_DNA"/>
</dbReference>
<comment type="caution">
    <text evidence="1">The sequence shown here is derived from an EMBL/GenBank/DDBJ whole genome shotgun (WGS) entry which is preliminary data.</text>
</comment>
<dbReference type="Proteomes" id="UP000288805">
    <property type="component" value="Unassembled WGS sequence"/>
</dbReference>
<gene>
    <name evidence="1" type="ORF">CK203_115208</name>
</gene>
<evidence type="ECO:0000313" key="1">
    <source>
        <dbReference type="EMBL" id="RVW60276.1"/>
    </source>
</evidence>
<dbReference type="AlphaFoldDB" id="A0A438FJW1"/>
<proteinExistence type="predicted"/>
<sequence>MLEIHHLSCFVQAYPVEIDWNAAYSHPSQPLVVDIGSGIYVSIPFL</sequence>
<accession>A0A438FJW1</accession>
<name>A0A438FJW1_VITVI</name>
<evidence type="ECO:0000313" key="2">
    <source>
        <dbReference type="Proteomes" id="UP000288805"/>
    </source>
</evidence>
<reference evidence="1 2" key="1">
    <citation type="journal article" date="2018" name="PLoS Genet.">
        <title>Population sequencing reveals clonal diversity and ancestral inbreeding in the grapevine cultivar Chardonnay.</title>
        <authorList>
            <person name="Roach M.J."/>
            <person name="Johnson D.L."/>
            <person name="Bohlmann J."/>
            <person name="van Vuuren H.J."/>
            <person name="Jones S.J."/>
            <person name="Pretorius I.S."/>
            <person name="Schmidt S.A."/>
            <person name="Borneman A.R."/>
        </authorList>
    </citation>
    <scope>NUCLEOTIDE SEQUENCE [LARGE SCALE GENOMIC DNA]</scope>
    <source>
        <strain evidence="2">cv. Chardonnay</strain>
        <tissue evidence="1">Leaf</tissue>
    </source>
</reference>